<feature type="non-terminal residue" evidence="1">
    <location>
        <position position="1"/>
    </location>
</feature>
<dbReference type="EMBL" id="CADCUX010000315">
    <property type="protein sequence ID" value="CAA9411536.1"/>
    <property type="molecule type" value="Genomic_DNA"/>
</dbReference>
<evidence type="ECO:0000313" key="1">
    <source>
        <dbReference type="EMBL" id="CAA9411536.1"/>
    </source>
</evidence>
<sequence>GAPALVSAARDAFVHQRQLKPADFYSDAFATTAV</sequence>
<gene>
    <name evidence="1" type="ORF">AVDCRST_MAG51-1425</name>
</gene>
<proteinExistence type="predicted"/>
<dbReference type="AlphaFoldDB" id="A0A6J4PI50"/>
<organism evidence="1">
    <name type="scientific">uncultured Ramlibacter sp</name>
    <dbReference type="NCBI Taxonomy" id="260755"/>
    <lineage>
        <taxon>Bacteria</taxon>
        <taxon>Pseudomonadati</taxon>
        <taxon>Pseudomonadota</taxon>
        <taxon>Betaproteobacteria</taxon>
        <taxon>Burkholderiales</taxon>
        <taxon>Comamonadaceae</taxon>
        <taxon>Ramlibacter</taxon>
        <taxon>environmental samples</taxon>
    </lineage>
</organism>
<protein>
    <submittedName>
        <fullName evidence="1">Uncharacterized protein</fullName>
    </submittedName>
</protein>
<reference evidence="1" key="1">
    <citation type="submission" date="2020-02" db="EMBL/GenBank/DDBJ databases">
        <authorList>
            <person name="Meier V. D."/>
        </authorList>
    </citation>
    <scope>NUCLEOTIDE SEQUENCE</scope>
    <source>
        <strain evidence="1">AVDCRST_MAG51</strain>
    </source>
</reference>
<accession>A0A6J4PI50</accession>
<name>A0A6J4PI50_9BURK</name>